<keyword evidence="4" id="KW-1185">Reference proteome</keyword>
<feature type="transmembrane region" description="Helical" evidence="1">
    <location>
        <begin position="87"/>
        <end position="104"/>
    </location>
</feature>
<keyword evidence="1" id="KW-0812">Transmembrane</keyword>
<feature type="transmembrane region" description="Helical" evidence="1">
    <location>
        <begin position="52"/>
        <end position="75"/>
    </location>
</feature>
<evidence type="ECO:0000313" key="3">
    <source>
        <dbReference type="EMBL" id="PSR56632.1"/>
    </source>
</evidence>
<accession>A0A2T2YJU5</accession>
<evidence type="ECO:0000313" key="2">
    <source>
        <dbReference type="EMBL" id="PSR55786.1"/>
    </source>
</evidence>
<dbReference type="EMBL" id="PYFT01000001">
    <property type="protein sequence ID" value="PSR56632.1"/>
    <property type="molecule type" value="Genomic_DNA"/>
</dbReference>
<dbReference type="OrthoDB" id="676747at2"/>
<keyword evidence="1" id="KW-0472">Membrane</keyword>
<dbReference type="Proteomes" id="UP000240357">
    <property type="component" value="Unassembled WGS sequence"/>
</dbReference>
<keyword evidence="1" id="KW-1133">Transmembrane helix</keyword>
<sequence length="253" mass="29375">MKKNLYYRQVFRRRNYIKELLLDFFLSVASMPRLLLEVFLRKNMGERYFSPFVASFVFVVFFFFPYAMGGMFGSYGDTLPEIIKDNVSWYLFLAAYAAGCFFRWQEVIRLPSVFDFARYSLSAGRIHPIFYAIRIGGKPVDKRGIEIILEPAPFFLIGLLLLWMDQRVGMLLITSSIVYSLSYIAAYHKGDDFIMDKIDEMICNEELVSAFVDELDASQTRGVHFYGHKPADPGTRRQLAKAFIEEDDLVEAR</sequence>
<dbReference type="AlphaFoldDB" id="A0A2T2YJU5"/>
<evidence type="ECO:0000313" key="4">
    <source>
        <dbReference type="Proteomes" id="UP000240357"/>
    </source>
</evidence>
<dbReference type="EMBL" id="PYFT01000001">
    <property type="protein sequence ID" value="PSR55786.1"/>
    <property type="molecule type" value="Genomic_DNA"/>
</dbReference>
<reference evidence="2 4" key="1">
    <citation type="submission" date="2018-03" db="EMBL/GenBank/DDBJ databases">
        <title>Adhaeribacter sp. HMF7605 Genome sequencing and assembly.</title>
        <authorList>
            <person name="Kang H."/>
            <person name="Kang J."/>
            <person name="Cha I."/>
            <person name="Kim H."/>
            <person name="Joh K."/>
        </authorList>
    </citation>
    <scope>NUCLEOTIDE SEQUENCE [LARGE SCALE GENOMIC DNA]</scope>
    <source>
        <strain evidence="2 4">HMF7605</strain>
    </source>
</reference>
<protein>
    <submittedName>
        <fullName evidence="2">Uncharacterized protein</fullName>
    </submittedName>
</protein>
<feature type="transmembrane region" description="Helical" evidence="1">
    <location>
        <begin position="145"/>
        <end position="164"/>
    </location>
</feature>
<gene>
    <name evidence="2" type="ORF">AHMF7605_20930</name>
    <name evidence="3" type="ORF">AHMF7605_25625</name>
</gene>
<name>A0A2T2YJU5_9BACT</name>
<evidence type="ECO:0000256" key="1">
    <source>
        <dbReference type="SAM" id="Phobius"/>
    </source>
</evidence>
<proteinExistence type="predicted"/>
<feature type="transmembrane region" description="Helical" evidence="1">
    <location>
        <begin position="170"/>
        <end position="187"/>
    </location>
</feature>
<organism evidence="2 4">
    <name type="scientific">Adhaeribacter arboris</name>
    <dbReference type="NCBI Taxonomy" id="2072846"/>
    <lineage>
        <taxon>Bacteria</taxon>
        <taxon>Pseudomonadati</taxon>
        <taxon>Bacteroidota</taxon>
        <taxon>Cytophagia</taxon>
        <taxon>Cytophagales</taxon>
        <taxon>Hymenobacteraceae</taxon>
        <taxon>Adhaeribacter</taxon>
    </lineage>
</organism>
<comment type="caution">
    <text evidence="2">The sequence shown here is derived from an EMBL/GenBank/DDBJ whole genome shotgun (WGS) entry which is preliminary data.</text>
</comment>
<dbReference type="RefSeq" id="WP_106931967.1">
    <property type="nucleotide sequence ID" value="NZ_PYFT01000001.1"/>
</dbReference>